<dbReference type="EMBL" id="JBBLXS010000181">
    <property type="protein sequence ID" value="MEK0186114.1"/>
    <property type="molecule type" value="Genomic_DNA"/>
</dbReference>
<accession>A0ABU8YNX4</accession>
<gene>
    <name evidence="2" type="ORF">WMG39_14835</name>
</gene>
<keyword evidence="3" id="KW-1185">Reference proteome</keyword>
<evidence type="ECO:0000313" key="3">
    <source>
        <dbReference type="Proteomes" id="UP001384579"/>
    </source>
</evidence>
<name>A0ABU8YNX4_9CYAN</name>
<reference evidence="2 3" key="1">
    <citation type="journal article" date="2020" name="Harmful Algae">
        <title>Molecular and morphological characterization of a novel dihydroanatoxin-a producing Microcoleus species (cyanobacteria) from the Russian River, California, USA.</title>
        <authorList>
            <person name="Conklin K.Y."/>
            <person name="Stancheva R."/>
            <person name="Otten T.G."/>
            <person name="Fadness R."/>
            <person name="Boyer G.L."/>
            <person name="Read B."/>
            <person name="Zhang X."/>
            <person name="Sheath R.G."/>
        </authorList>
    </citation>
    <scope>NUCLEOTIDE SEQUENCE [LARGE SCALE GENOMIC DNA]</scope>
    <source>
        <strain evidence="2 3">PTRS2</strain>
    </source>
</reference>
<organism evidence="2 3">
    <name type="scientific">Microcoleus anatoxicus PTRS2</name>
    <dbReference type="NCBI Taxonomy" id="2705321"/>
    <lineage>
        <taxon>Bacteria</taxon>
        <taxon>Bacillati</taxon>
        <taxon>Cyanobacteriota</taxon>
        <taxon>Cyanophyceae</taxon>
        <taxon>Oscillatoriophycideae</taxon>
        <taxon>Oscillatoriales</taxon>
        <taxon>Microcoleaceae</taxon>
        <taxon>Microcoleus</taxon>
        <taxon>Microcoleus anatoxicus</taxon>
    </lineage>
</organism>
<proteinExistence type="predicted"/>
<dbReference type="Proteomes" id="UP001384579">
    <property type="component" value="Unassembled WGS sequence"/>
</dbReference>
<feature type="region of interest" description="Disordered" evidence="1">
    <location>
        <begin position="1"/>
        <end position="80"/>
    </location>
</feature>
<comment type="caution">
    <text evidence="2">The sequence shown here is derived from an EMBL/GenBank/DDBJ whole genome shotgun (WGS) entry which is preliminary data.</text>
</comment>
<feature type="region of interest" description="Disordered" evidence="1">
    <location>
        <begin position="471"/>
        <end position="511"/>
    </location>
</feature>
<dbReference type="RefSeq" id="WP_340541557.1">
    <property type="nucleotide sequence ID" value="NZ_JBBLXS010000181.1"/>
</dbReference>
<evidence type="ECO:0000256" key="1">
    <source>
        <dbReference type="SAM" id="MobiDB-lite"/>
    </source>
</evidence>
<protein>
    <submittedName>
        <fullName evidence="2">Uncharacterized protein</fullName>
    </submittedName>
</protein>
<feature type="compositionally biased region" description="Pro residues" evidence="1">
    <location>
        <begin position="369"/>
        <end position="384"/>
    </location>
</feature>
<feature type="compositionally biased region" description="Low complexity" evidence="1">
    <location>
        <begin position="41"/>
        <end position="53"/>
    </location>
</feature>
<sequence length="803" mass="88714">MSITRTTEVSRGLGTSSDENGENFEVPQDASDILGIDTEIGRQGTTGTPRRSPTGGGIDLRKGPDLQKPRSPTPGPGIGIEIGKSEAGNLGIGVEIPIPVPAPISARGKIAIDPATGKIRGGGLGIAIGKGPLGAKIDLGRDTPKESEKLGCFKYLTISIGPFSHTFGKNECEPKPQPSSPAPSSKGVGFPSNEILPLLDPNKCYEAVVLGLVLNNGHFVWETPFTLIAESLPSDAHGQGNWSSGSNNGFNATLADYVGGTTLNPTFIESHIPSTSLFLANGSYKLNYKAFGQIDSNSNLQFLNMPFEYFYFDNGAPGASFIRGRGSEISDFIRSRVNSVKKIEVSIFEIPCQDKNTSDPLNPPIRIVPVPPPSSSPPVPNPPPTKKKMSDCCEITKALQLETLRMLGRQVVNGKLQPITNVKGFLGEEIARIETPIKDPTKPKTIKLKFNSIYELLVYCLKQSNNLDTALDPQSYKPVEGNLQNPEYRRDTKHSLTNNRQPDNDASGRKREFKINKDEEVIFRGFLQEQKYIFEAIKRFEYLFPYGEFSNFKIDQSLIVPSTKKAEMQVHNTFHAFEVLFQYLNSSLGNPREEIHIGDTNPGKEGSQPITFTPFSVSHLMREVFKYLVDLEGDQDSQLNLALRDFRTNLANRVQIVQIHEMAKALFEDTGMVEQQDFVTVKLEGDPYAGNFKNGEFLPSEELDENTEEATERLLAATLQNFEMRVKVLRRDNKKDPNDLRDVIIELYNKLVEQSGGTAGGDDLIKKELEKAKFNVELDGALTRVNVKKAQAASSYKTRKKRR</sequence>
<feature type="region of interest" description="Disordered" evidence="1">
    <location>
        <begin position="167"/>
        <end position="188"/>
    </location>
</feature>
<evidence type="ECO:0000313" key="2">
    <source>
        <dbReference type="EMBL" id="MEK0186114.1"/>
    </source>
</evidence>
<feature type="compositionally biased region" description="Basic and acidic residues" evidence="1">
    <location>
        <begin position="502"/>
        <end position="511"/>
    </location>
</feature>
<feature type="compositionally biased region" description="Basic and acidic residues" evidence="1">
    <location>
        <begin position="59"/>
        <end position="68"/>
    </location>
</feature>
<feature type="compositionally biased region" description="Polar residues" evidence="1">
    <location>
        <begin position="1"/>
        <end position="18"/>
    </location>
</feature>
<feature type="region of interest" description="Disordered" evidence="1">
    <location>
        <begin position="368"/>
        <end position="390"/>
    </location>
</feature>